<feature type="signal peptide" evidence="1">
    <location>
        <begin position="1"/>
        <end position="16"/>
    </location>
</feature>
<dbReference type="AlphaFoldDB" id="A0A814E2A1"/>
<organism evidence="2 3">
    <name type="scientific">Brachionus calyciflorus</name>
    <dbReference type="NCBI Taxonomy" id="104777"/>
    <lineage>
        <taxon>Eukaryota</taxon>
        <taxon>Metazoa</taxon>
        <taxon>Spiralia</taxon>
        <taxon>Gnathifera</taxon>
        <taxon>Rotifera</taxon>
        <taxon>Eurotatoria</taxon>
        <taxon>Monogononta</taxon>
        <taxon>Pseudotrocha</taxon>
        <taxon>Ploima</taxon>
        <taxon>Brachionidae</taxon>
        <taxon>Brachionus</taxon>
    </lineage>
</organism>
<reference evidence="2" key="1">
    <citation type="submission" date="2021-02" db="EMBL/GenBank/DDBJ databases">
        <authorList>
            <person name="Nowell W R."/>
        </authorList>
    </citation>
    <scope>NUCLEOTIDE SEQUENCE</scope>
    <source>
        <strain evidence="2">Ploen Becks lab</strain>
    </source>
</reference>
<dbReference type="OrthoDB" id="10184791at2759"/>
<dbReference type="EMBL" id="CAJNOC010002965">
    <property type="protein sequence ID" value="CAF0960379.1"/>
    <property type="molecule type" value="Genomic_DNA"/>
</dbReference>
<evidence type="ECO:0000313" key="2">
    <source>
        <dbReference type="EMBL" id="CAF0960379.1"/>
    </source>
</evidence>
<keyword evidence="3" id="KW-1185">Reference proteome</keyword>
<gene>
    <name evidence="2" type="ORF">OXX778_LOCUS14415</name>
</gene>
<proteinExistence type="predicted"/>
<accession>A0A814E2A1</accession>
<sequence>MIKLLTILLYLFAAGSEVCIKKNVLNGFQLICNNLEIDKDILMRNKTSYKQIRQIYYRLGQKRILNEDLIKGIYFLKSLGQKGLVFYFKNLLGFDLNLLHKIEINNSVFYNFFIYNSRIDFYNKTVKLSNCCPFFADNQFKVNFKSVYFMDFNKFVTKLCPFYFNNFEIEELNFNYLADSFYSKNKVSFTNINESIKLNIKIKILKISNCENLDINSDIINCQMFQSTLNFLLFGKIKSIHPNTFSALPSLKFIMIDIYYSRQLLQNTQINWIKNLNKNLRINDTQYENYTDHVKFVLISQRYYPEFYSKKDLYHIFPDEDFCIYRDFPFNKMVLLSINDNTPDNYKIKYTCTFLWIAQNYSFYLKHYKKITN</sequence>
<name>A0A814E2A1_9BILA</name>
<feature type="chain" id="PRO_5032430833" evidence="1">
    <location>
        <begin position="17"/>
        <end position="373"/>
    </location>
</feature>
<evidence type="ECO:0000256" key="1">
    <source>
        <dbReference type="SAM" id="SignalP"/>
    </source>
</evidence>
<keyword evidence="1" id="KW-0732">Signal</keyword>
<protein>
    <submittedName>
        <fullName evidence="2">Uncharacterized protein</fullName>
    </submittedName>
</protein>
<dbReference type="Proteomes" id="UP000663879">
    <property type="component" value="Unassembled WGS sequence"/>
</dbReference>
<comment type="caution">
    <text evidence="2">The sequence shown here is derived from an EMBL/GenBank/DDBJ whole genome shotgun (WGS) entry which is preliminary data.</text>
</comment>
<evidence type="ECO:0000313" key="3">
    <source>
        <dbReference type="Proteomes" id="UP000663879"/>
    </source>
</evidence>